<evidence type="ECO:0000256" key="3">
    <source>
        <dbReference type="ARBA" id="ARBA00004571"/>
    </source>
</evidence>
<dbReference type="Gene3D" id="2.40.170.20">
    <property type="entry name" value="TonB-dependent receptor, beta-barrel domain"/>
    <property type="match status" value="1"/>
</dbReference>
<dbReference type="Gene3D" id="2.60.120.260">
    <property type="entry name" value="Galactose-binding domain-like"/>
    <property type="match status" value="2"/>
</dbReference>
<comment type="function">
    <text evidence="2 12">Plays an important role in the degradation of dermatan and keratan sulfates.</text>
</comment>
<dbReference type="InterPro" id="IPR023232">
    <property type="entry name" value="Glyco_hydro_2_AS"/>
</dbReference>
<dbReference type="Gene3D" id="2.70.98.10">
    <property type="match status" value="1"/>
</dbReference>
<dbReference type="Pfam" id="PF02929">
    <property type="entry name" value="Bgal_small_N"/>
    <property type="match status" value="1"/>
</dbReference>
<dbReference type="Gene3D" id="2.60.40.1120">
    <property type="entry name" value="Carboxypeptidase-like, regulatory domain"/>
    <property type="match status" value="1"/>
</dbReference>
<dbReference type="SUPFAM" id="SSF49464">
    <property type="entry name" value="Carboxypeptidase regulatory domain-like"/>
    <property type="match status" value="1"/>
</dbReference>
<dbReference type="InterPro" id="IPR012910">
    <property type="entry name" value="Plug_dom"/>
</dbReference>
<evidence type="ECO:0000313" key="14">
    <source>
        <dbReference type="EMBL" id="PFX22450.1"/>
    </source>
</evidence>
<dbReference type="Pfam" id="PF14322">
    <property type="entry name" value="SusD-like_3"/>
    <property type="match status" value="1"/>
</dbReference>
<dbReference type="EC" id="3.2.1.31" evidence="12"/>
<dbReference type="InterPro" id="IPR006102">
    <property type="entry name" value="Ig-like_GH2"/>
</dbReference>
<dbReference type="SUPFAM" id="SSF52266">
    <property type="entry name" value="SGNH hydrolase"/>
    <property type="match status" value="1"/>
</dbReference>
<dbReference type="Gene3D" id="2.170.130.10">
    <property type="entry name" value="TonB-dependent receptor, plug domain"/>
    <property type="match status" value="1"/>
</dbReference>
<dbReference type="SUPFAM" id="SSF74650">
    <property type="entry name" value="Galactose mutarotase-like"/>
    <property type="match status" value="1"/>
</dbReference>
<dbReference type="PROSITE" id="PS52016">
    <property type="entry name" value="TONB_DEPENDENT_REC_3"/>
    <property type="match status" value="1"/>
</dbReference>
<dbReference type="Pfam" id="PF13561">
    <property type="entry name" value="adh_short_C2"/>
    <property type="match status" value="1"/>
</dbReference>
<accession>A0A2B4S0Y2</accession>
<comment type="subcellular location">
    <subcellularLocation>
        <location evidence="3">Cell outer membrane</location>
        <topology evidence="3">Multi-pass membrane protein</topology>
    </subcellularLocation>
</comment>
<dbReference type="FunFam" id="2.170.130.10:FF:000003">
    <property type="entry name" value="SusC/RagA family TonB-linked outer membrane protein"/>
    <property type="match status" value="1"/>
</dbReference>
<dbReference type="SMART" id="SM01038">
    <property type="entry name" value="Bgal_small_N"/>
    <property type="match status" value="1"/>
</dbReference>
<evidence type="ECO:0000259" key="13">
    <source>
        <dbReference type="SMART" id="SM01038"/>
    </source>
</evidence>
<dbReference type="InterPro" id="IPR013783">
    <property type="entry name" value="Ig-like_fold"/>
</dbReference>
<dbReference type="PANTHER" id="PTHR46323:SF2">
    <property type="entry name" value="BETA-GALACTOSIDASE"/>
    <property type="match status" value="1"/>
</dbReference>
<comment type="subunit">
    <text evidence="12">Homotetramer.</text>
</comment>
<dbReference type="Gene3D" id="3.20.20.80">
    <property type="entry name" value="Glycosidases"/>
    <property type="match status" value="1"/>
</dbReference>
<dbReference type="Gene3D" id="1.10.8.400">
    <property type="entry name" value="Enoyl acyl carrier protein reductase"/>
    <property type="match status" value="1"/>
</dbReference>
<dbReference type="Pfam" id="PF02836">
    <property type="entry name" value="Glyco_hydro_2_C"/>
    <property type="match status" value="1"/>
</dbReference>
<keyword evidence="5" id="KW-0813">Transport</keyword>
<dbReference type="InterPro" id="IPR040794">
    <property type="entry name" value="CE2_N"/>
</dbReference>
<keyword evidence="8 12" id="KW-0378">Hydrolase</keyword>
<comment type="catalytic activity">
    <reaction evidence="1">
        <text>Hydrolysis of terminal non-reducing beta-D-galactose residues in beta-D-galactosides.</text>
        <dbReference type="EC" id="3.2.1.23"/>
    </reaction>
</comment>
<evidence type="ECO:0000256" key="4">
    <source>
        <dbReference type="ARBA" id="ARBA00007401"/>
    </source>
</evidence>
<comment type="catalytic activity">
    <reaction evidence="12">
        <text>a beta-D-glucuronoside + H2O = D-glucuronate + an alcohol</text>
        <dbReference type="Rhea" id="RHEA:17633"/>
        <dbReference type="ChEBI" id="CHEBI:15377"/>
        <dbReference type="ChEBI" id="CHEBI:30879"/>
        <dbReference type="ChEBI" id="CHEBI:58720"/>
        <dbReference type="ChEBI" id="CHEBI:83411"/>
        <dbReference type="EC" id="3.2.1.31"/>
    </reaction>
</comment>
<evidence type="ECO:0000256" key="6">
    <source>
        <dbReference type="ARBA" id="ARBA00022692"/>
    </source>
</evidence>
<dbReference type="SUPFAM" id="SSF56935">
    <property type="entry name" value="Porins"/>
    <property type="match status" value="1"/>
</dbReference>
<dbReference type="InterPro" id="IPR036514">
    <property type="entry name" value="SGNH_hydro_sf"/>
</dbReference>
<evidence type="ECO:0000256" key="8">
    <source>
        <dbReference type="ARBA" id="ARBA00022801"/>
    </source>
</evidence>
<evidence type="ECO:0000256" key="1">
    <source>
        <dbReference type="ARBA" id="ARBA00001412"/>
    </source>
</evidence>
<keyword evidence="9" id="KW-0472">Membrane</keyword>
<dbReference type="SUPFAM" id="SSF49785">
    <property type="entry name" value="Galactose-binding domain-like"/>
    <property type="match status" value="1"/>
</dbReference>
<dbReference type="InterPro" id="IPR008979">
    <property type="entry name" value="Galactose-bd-like_sf"/>
</dbReference>
<dbReference type="GO" id="GO:0005990">
    <property type="term" value="P:lactose catabolic process"/>
    <property type="evidence" value="ECO:0007669"/>
    <property type="project" value="TreeGrafter"/>
</dbReference>
<comment type="activity regulation">
    <text evidence="12">Inhibited by L-aspartic acid.</text>
</comment>
<dbReference type="GO" id="GO:0090599">
    <property type="term" value="F:alpha-glucosidase activity"/>
    <property type="evidence" value="ECO:0007669"/>
    <property type="project" value="UniProtKB-ARBA"/>
</dbReference>
<proteinExistence type="inferred from homology"/>
<dbReference type="InterPro" id="IPR006104">
    <property type="entry name" value="Glyco_hydro_2_N"/>
</dbReference>
<keyword evidence="6" id="KW-0812">Transmembrane</keyword>
<dbReference type="InterPro" id="IPR032312">
    <property type="entry name" value="LacZ_4"/>
</dbReference>
<keyword evidence="7" id="KW-0732">Signal</keyword>
<dbReference type="GO" id="GO:0030246">
    <property type="term" value="F:carbohydrate binding"/>
    <property type="evidence" value="ECO:0007669"/>
    <property type="project" value="InterPro"/>
</dbReference>
<evidence type="ECO:0000256" key="5">
    <source>
        <dbReference type="ARBA" id="ARBA00022448"/>
    </source>
</evidence>
<dbReference type="Pfam" id="PF17996">
    <property type="entry name" value="CE2_N"/>
    <property type="match status" value="1"/>
</dbReference>
<evidence type="ECO:0000256" key="9">
    <source>
        <dbReference type="ARBA" id="ARBA00023136"/>
    </source>
</evidence>
<dbReference type="GO" id="GO:0009341">
    <property type="term" value="C:beta-galactosidase complex"/>
    <property type="evidence" value="ECO:0007669"/>
    <property type="project" value="InterPro"/>
</dbReference>
<dbReference type="InterPro" id="IPR023230">
    <property type="entry name" value="Glyco_hydro_2_CS"/>
</dbReference>
<dbReference type="InterPro" id="IPR006101">
    <property type="entry name" value="Glyco_hydro_2"/>
</dbReference>
<evidence type="ECO:0000256" key="11">
    <source>
        <dbReference type="ARBA" id="ARBA00023295"/>
    </source>
</evidence>
<dbReference type="InterPro" id="IPR050347">
    <property type="entry name" value="Bact_Beta-galactosidase"/>
</dbReference>
<dbReference type="InterPro" id="IPR023996">
    <property type="entry name" value="TonB-dep_OMP_SusC/RagA"/>
</dbReference>
<dbReference type="InterPro" id="IPR039426">
    <property type="entry name" value="TonB-dep_rcpt-like"/>
</dbReference>
<dbReference type="Pfam" id="PF16353">
    <property type="entry name" value="LacZ_4"/>
    <property type="match status" value="1"/>
</dbReference>
<comment type="similarity">
    <text evidence="4 12">Belongs to the glycosyl hydrolase 2 family.</text>
</comment>
<dbReference type="Pfam" id="PF13715">
    <property type="entry name" value="CarbopepD_reg_2"/>
    <property type="match status" value="1"/>
</dbReference>
<keyword evidence="12" id="KW-0458">Lysosome</keyword>
<dbReference type="PRINTS" id="PR00132">
    <property type="entry name" value="GLHYDRLASE2"/>
</dbReference>
<dbReference type="OrthoDB" id="417891at2759"/>
<dbReference type="NCBIfam" id="TIGR04056">
    <property type="entry name" value="OMP_RagA_SusC"/>
    <property type="match status" value="1"/>
</dbReference>
<dbReference type="Pfam" id="PF07980">
    <property type="entry name" value="SusD_RagB"/>
    <property type="match status" value="1"/>
</dbReference>
<evidence type="ECO:0000256" key="7">
    <source>
        <dbReference type="ARBA" id="ARBA00022729"/>
    </source>
</evidence>
<dbReference type="SUPFAM" id="SSF51445">
    <property type="entry name" value="(Trans)glycosidases"/>
    <property type="match status" value="1"/>
</dbReference>
<protein>
    <recommendedName>
        <fullName evidence="12">Beta-glucuronidase</fullName>
        <ecNumber evidence="12">3.2.1.31</ecNumber>
    </recommendedName>
</protein>
<gene>
    <name evidence="14" type="primary">bgaM</name>
    <name evidence="14" type="ORF">AWC38_SpisGene13019</name>
</gene>
<dbReference type="InterPro" id="IPR004199">
    <property type="entry name" value="B-gal_small/dom_5"/>
</dbReference>
<dbReference type="InterPro" id="IPR011013">
    <property type="entry name" value="Gal_mutarotase_sf_dom"/>
</dbReference>
<sequence>MKFEQEQKIKGVVTDSSGDPLPGVSVIYSISEKKSVVITDFDGNFELKAPLGTTLEFSYLGFQKQTLTITESSFGKILSIVMQEASSQLDDVVVIGYGKKRQSTLTGSVASVKGEKITQAPVANVTNALAGRVAGLSVSQGSAEPGADGARLSIRGTNTFKNNSPMIVIDGIPNRGGVDRLNPEDIETITVLKDASAAIYGSRAANGVILVTTKKGREGKLKVNYNSNTSFTQPTLIPEMMNAAEYLDAMNDLLIYQKVPYAEWSSAKTAFNKSGSYTTKAGTKLSGTHPDVLEKHRSGEDLWRYPDTNWHNALFKAMSLQQRHTLGLSGGTERLKIHASIDYLTQDAFYKKSATGYDQFGTRVNGDLKINESIKLNFSLMARQENRRYPTRSAQDIFDFTFRGKPNSPAFWPNGKPGPDIEYGNNPVVISTDLTGYNRTRNYVFQNNLTLHFSPKEIKGFNIDLTVGTDKYFNQNKVFRKPWYLYTWDGSSVDANNTPLLTRAKRGGLDKPELTKSSSEQTAILLQAMASYKRRFGGHAIETTFVINRETDFFDQMWAYRQGYISDTTDQLFAGSDNQKDNSGSSYRTARMSYVGRINYELNRKYLIELVARYDGSYLFPKNKRFGFFPSLSAGWIISRESFMTNISWLDFLKIKGSYGQMGNDGVDPFQHLSTYEFDTYAIAGKPYTTLRESSFPNKDITWEVSNKTNVGIETRFLEDRLSLNLDYFYNKRTNILTTPSASLPSSSGITPSDKNIGSMENRGFDFEVSWGDSIGKDFYYNIGLAGQYSKNKLLFWDEAKPNRADFKTDEAYQYRLEVFNRQKAEGYQLWSGGQNYVLYKYIGVLKDEKAIKDNKVDYSALTSNLRPGDMMFEDVNKDGKITEDDAIRSDKTPRHPWQMGLNIELRYKNFDFSMLWTAMIGGATQIQYNNSANTIYQKTMFYKNIKNIKAIFCMLTLAFLTNCAADLEIAAENKISSDRVWKDFSLAEAAVTQLYKALGNPLGQYGLLSNLSDESYHLFWGENYDLSGTRTAGNMDFSGWEWYGWAHQYQYIRAANVTIEGLLKGDLKNKEREVLLGQAYFIRAYCYHRLLSHYGGVPVIDRALDQNENLKFTRNSFKETVDFIVKDCDEAIKLLDGKNVDLGRANQASVMALKSRVLIRAASDLHHIPTSSTKVSIIAAFKNKELLGYVSGDQTQRYQKAKLAAKALIDKGGYGYKLNLSAPAKFDEAKQNYQNIYLHRNGGERDIILRRTYVNDRNFTGNDDGVNFAKYNGPNGYNAWGGLNPLQNLVDSYRMKDGATFSWDNHYPYTDREPRFYATILYNRSKWKKRPANTKVYDAYDELQTGWLQAYDNENKEVWLEGIDRYGAPVNRQNGTWTGYYYKKFMDPSPTFNYESDLQYISFPTFRYTEVIFNYIEACLKTGEETTARNWLNKIRFRSGLPATTASGTKLWEAYVTEKQIEMVLEEQRFYDTRRWLIAPSTLGAKARKIEISVYLKSVVFLSYGQHHIPADHPLIQYRGRVCFTNPKAPSFSMPSSSIKIKFDGTSLKGDFYGENFDGDGYSYLMVIIDGDGDAKNRKILKIKKGRRKYQICKGLRDQPHTVELVKLSEYWSKVTFYGFTSDTANILALPKKSKHLIEFYGDSNASAWTAWNDKDKGGDADAEGYFSYPAFTARALGTELVNFSAGGHGMTTKLKELNLTKHIDKIHLRTKEADRNIWNFKNNYLKNNPEVVVINLGANDYYNGADKKMLMNAWEKMIRKQLRPIYPNANIVLANSEGWAIGEPSDYLEEMMERLKKLGETRVSYVKFPWLWGESHAVIAEQAHFANILIHHIAKITGWEILADADYKKYDLSYAKNHLLANHSFEKSVMIRPDGWRPEELKIDAYTMSDSEEAFDGDHYLECPSGAMVQQTVKATKGDRFLISIWIKGEVTTLKITAQELPNDWENPKVVGINKLPARNTSLSYASAKAALTDEIDSNSRYKCLDGLWKFSFAPTVDKAVVGFENPNYDVSKWKEIPVPSNWELKGYGRAIYKNVGYAFAKQDYPKVPKDDNPVGSYRRDFSIDKHWKDKKIILHFGGVTSAFYLWVNGKKVGYSQGSRLPAEFDITDYLKPGKNTLAVKVFRFSDGSYLEDQDHWRISGIHRSVYLEATPKTFIYDFGTRTILDDKYQDATLQILPKINLAKGAKYEDFDIEAQLFDNSDRPVLKKPLLKNLKDVKKIAGKYWDGINFKENFAFLKTTIKNPLKWSAEHPNLYTLVLTLKNKNGEILEARKTRIGFRKLEIKDGVFLVNGRAVKLYGVNRHDHSQHEGKVISKEIMKRDITLMKKHNFNAVRTSHYPNNPYWLDLCDKYGLYVIGETNIETHGLAGVFSNNNEWSHAFLERAIRMVERDKNHPSIVFWSLGNESGQGPNHAAMSGWIKNYDPTRFIHYEGARYFGINHNGKSDDTYVDVRSRMYVSTEEMVQLANLETDKRPIMWCEYAHAMGNSLGDFGAYWKAIRANKRFIGGFIWDWTDGAVWVKNKEGKYYWAYGGDFGEERHDGNFNNNGIISPDQSIKPEILEAKKIQQPIGIEAIDLKKGIFEIRNYHHFSDLSGYQMRWEISANGKVIQKDIGKTPDLKAGEKGFANIRYQKIKPIAGTHYYLKISFHLKEKKAWASKGYRVAWQQFKLPYYKAAKKVRYKSRKSPLLQKTKDSWTVTTTKNRVDFDPTSGLLTGIYQKNKALLKKALTPYFWRPQTDNDHGYDMSASDQKYWKTAFENAKATKMNSTKKAGYIELKASYDLPKYEDKEAGTLTLCYKIWNDGQIDIDYLLDPIADLPDIPRVGLQMRLISSLDHFSWLGRGPQENYSDRKESAAFGHYQKSVTKDFFHYVRPQESNNYTGVEWFGLTNKKQAGLMVVAMEKALSVSAWPYSPEDLDKGKKGIIFGALDSNSIAWKIAERAHEEGAKFVLTNAPVAMRMGAINELAEKTGSEIIPADATSMEDLNTLVEKSMEILGGKIDFVLHSIGMSINVRKKKPYTENNHDWTHKGFDISALSFHRVMQVLYKKEAMNEWGSIVALTYMAAQRVFPDYNDMADNKAYLESIARSFGYFFGRDHKVRVNTISQSPTRTTAGSGVKGFDGFMKYAEEMSPLGNATAADCANYAMTLFSDLTKRITLQNLYNDGGFSNMGVSDAIMKKFEEEA</sequence>
<dbReference type="InterPro" id="IPR036156">
    <property type="entry name" value="Beta-gal/glucu_dom_sf"/>
</dbReference>
<dbReference type="Gene3D" id="3.40.50.720">
    <property type="entry name" value="NAD(P)-binding Rossmann-like Domain"/>
    <property type="match status" value="1"/>
</dbReference>
<dbReference type="SUPFAM" id="SSF51735">
    <property type="entry name" value="NAD(P)-binding Rossmann-fold domains"/>
    <property type="match status" value="1"/>
</dbReference>
<dbReference type="InterPro" id="IPR014718">
    <property type="entry name" value="GH-type_carb-bd"/>
</dbReference>
<dbReference type="InterPro" id="IPR008969">
    <property type="entry name" value="CarboxyPept-like_regulatory"/>
</dbReference>
<evidence type="ECO:0000256" key="10">
    <source>
        <dbReference type="ARBA" id="ARBA00023237"/>
    </source>
</evidence>
<dbReference type="InterPro" id="IPR013830">
    <property type="entry name" value="SGNH_hydro"/>
</dbReference>
<dbReference type="Gene3D" id="3.40.50.1110">
    <property type="entry name" value="SGNH hydrolase"/>
    <property type="match status" value="1"/>
</dbReference>
<dbReference type="InterPro" id="IPR037066">
    <property type="entry name" value="Plug_dom_sf"/>
</dbReference>
<dbReference type="PANTHER" id="PTHR46323">
    <property type="entry name" value="BETA-GALACTOSIDASE"/>
    <property type="match status" value="1"/>
</dbReference>
<dbReference type="InterPro" id="IPR036291">
    <property type="entry name" value="NAD(P)-bd_dom_sf"/>
</dbReference>
<dbReference type="GO" id="GO:0004565">
    <property type="term" value="F:beta-galactosidase activity"/>
    <property type="evidence" value="ECO:0007669"/>
    <property type="project" value="UniProtKB-EC"/>
</dbReference>
<dbReference type="InterPro" id="IPR023997">
    <property type="entry name" value="TonB-dep_OMP_SusC/RagA_CS"/>
</dbReference>
<organism evidence="14">
    <name type="scientific">Stylophora pistillata</name>
    <name type="common">Smooth cauliflower coral</name>
    <dbReference type="NCBI Taxonomy" id="50429"/>
    <lineage>
        <taxon>Eukaryota</taxon>
        <taxon>Metazoa</taxon>
        <taxon>Cnidaria</taxon>
        <taxon>Anthozoa</taxon>
        <taxon>Hexacorallia</taxon>
        <taxon>Scleractinia</taxon>
        <taxon>Astrocoeniina</taxon>
        <taxon>Pocilloporidae</taxon>
        <taxon>Stylophora</taxon>
    </lineage>
</organism>
<dbReference type="Pfam" id="PF07715">
    <property type="entry name" value="Plug"/>
    <property type="match status" value="1"/>
</dbReference>
<dbReference type="SUPFAM" id="SSF49303">
    <property type="entry name" value="beta-Galactosidase/glucuronidase domain"/>
    <property type="match status" value="2"/>
</dbReference>
<dbReference type="InterPro" id="IPR033985">
    <property type="entry name" value="SusD-like_N"/>
</dbReference>
<keyword evidence="10" id="KW-0998">Cell outer membrane</keyword>
<keyword evidence="11 12" id="KW-0326">Glycosidase</keyword>
<dbReference type="GO" id="GO:0004566">
    <property type="term" value="F:beta-glucuronidase activity"/>
    <property type="evidence" value="ECO:0007669"/>
    <property type="project" value="UniProtKB-EC"/>
</dbReference>
<dbReference type="EMBL" id="LSMT01000239">
    <property type="protein sequence ID" value="PFX22450.1"/>
    <property type="molecule type" value="Genomic_DNA"/>
</dbReference>
<dbReference type="InterPro" id="IPR002347">
    <property type="entry name" value="SDR_fam"/>
</dbReference>
<dbReference type="Pfam" id="PF02837">
    <property type="entry name" value="Glyco_hydro_2_N"/>
    <property type="match status" value="1"/>
</dbReference>
<dbReference type="InterPro" id="IPR012944">
    <property type="entry name" value="SusD_RagB_dom"/>
</dbReference>
<dbReference type="NCBIfam" id="TIGR04057">
    <property type="entry name" value="SusC_RagA_signa"/>
    <property type="match status" value="1"/>
</dbReference>
<dbReference type="InterPro" id="IPR011990">
    <property type="entry name" value="TPR-like_helical_dom_sf"/>
</dbReference>
<dbReference type="PROSITE" id="PS00608">
    <property type="entry name" value="GLYCOSYL_HYDROL_F2_2"/>
    <property type="match status" value="1"/>
</dbReference>
<feature type="domain" description="Beta galactosidase small chain/" evidence="13">
    <location>
        <begin position="2698"/>
        <end position="3013"/>
    </location>
</feature>
<evidence type="ECO:0000256" key="12">
    <source>
        <dbReference type="RuleBase" id="RU361154"/>
    </source>
</evidence>
<dbReference type="Gene3D" id="2.60.40.10">
    <property type="entry name" value="Immunoglobulins"/>
    <property type="match status" value="2"/>
</dbReference>
<comment type="caution">
    <text evidence="14">The sequence shown here is derived from an EMBL/GenBank/DDBJ whole genome shotgun (WGS) entry which is preliminary data.</text>
</comment>
<dbReference type="InterPro" id="IPR006103">
    <property type="entry name" value="Glyco_hydro_2_cat"/>
</dbReference>
<dbReference type="SUPFAM" id="SSF48452">
    <property type="entry name" value="TPR-like"/>
    <property type="match status" value="1"/>
</dbReference>
<evidence type="ECO:0000256" key="2">
    <source>
        <dbReference type="ARBA" id="ARBA00003025"/>
    </source>
</evidence>
<dbReference type="Gene3D" id="1.25.40.390">
    <property type="match status" value="1"/>
</dbReference>
<name>A0A2B4S0Y2_STYPI</name>
<dbReference type="Pfam" id="PF13472">
    <property type="entry name" value="Lipase_GDSL_2"/>
    <property type="match status" value="1"/>
</dbReference>
<reference evidence="14" key="1">
    <citation type="journal article" date="2017" name="J. ISSAAS">
        <title>Comparative analysis of the genomes of Stylophora pistillata and Acropora digitifera provides evidence for extensive differences between species of corals.</title>
        <authorList>
            <person name="Voolstra C.R."/>
            <person name="Li Y."/>
            <person name="Liew Y.J."/>
            <person name="Baumgarten S."/>
            <person name="Zoccola D."/>
            <person name="Flot J.-F."/>
            <person name="Tambutte S."/>
            <person name="Allemand D."/>
            <person name="Aranda M."/>
        </authorList>
    </citation>
    <scope>NUCLEOTIDE SEQUENCE</scope>
    <source>
        <strain evidence="14">CSM Monaco</strain>
        <tissue evidence="14">Whole animal</tissue>
    </source>
</reference>
<dbReference type="PROSITE" id="PS00719">
    <property type="entry name" value="GLYCOSYL_HYDROL_F2_1"/>
    <property type="match status" value="1"/>
</dbReference>
<dbReference type="InterPro" id="IPR036942">
    <property type="entry name" value="Beta-barrel_TonB_sf"/>
</dbReference>
<dbReference type="STRING" id="50429.A0A2B4S0Y2"/>
<dbReference type="Pfam" id="PF00703">
    <property type="entry name" value="Glyco_hydro_2"/>
    <property type="match status" value="1"/>
</dbReference>
<dbReference type="InterPro" id="IPR017853">
    <property type="entry name" value="GH"/>
</dbReference>